<evidence type="ECO:0000259" key="7">
    <source>
        <dbReference type="Pfam" id="PF00082"/>
    </source>
</evidence>
<dbReference type="PROSITE" id="PS51892">
    <property type="entry name" value="SUBTILASE"/>
    <property type="match status" value="1"/>
</dbReference>
<evidence type="ECO:0000256" key="3">
    <source>
        <dbReference type="ARBA" id="ARBA00022801"/>
    </source>
</evidence>
<feature type="active site" description="Charge relay system" evidence="5">
    <location>
        <position position="215"/>
    </location>
</feature>
<dbReference type="PROSITE" id="PS00138">
    <property type="entry name" value="SUBTILASE_SER"/>
    <property type="match status" value="1"/>
</dbReference>
<name>A0ABZ0ZR12_9ACTN</name>
<dbReference type="PANTHER" id="PTHR43806">
    <property type="entry name" value="PEPTIDASE S8"/>
    <property type="match status" value="1"/>
</dbReference>
<sequence length="479" mass="51878">MRLDPAVRGVTVSDSKKSPILSVSMMRRVLLQLRLRLPWIPSPAPDPTPADLDRERLRIQIDVIRRAFRESGDVAAGDNGRPPRRPKDDGDAAFLFRPGHALVADDRFDELDRFFGDRQHTYEGTIGRARDSVGGLALVTLPARRDDDDVVLATLDDIDDTLGRGVATPDHVLYVTLWGRACPATEPEEPRATDPFPPLSPDTAAGRGINVSVVDTGWWKAAGDPGSATPWLSGVVADPSDEEIVNQAAIHEYAGHGTFVSGVVRCMAPGSRVEVEGFLTQGGAIYESDIFKQLNQALTDGDRPHVISISAGTHTRWSIPLLSFELLARIHQFDDPERPILVVAAAGNDSSDEEFYPAAFDWVVGVGSVDADGKRSDFSNYGDWVNIYARGRDLVNAFPNGTYSCHYPENIDKVSGPDIRHFKGIARWSGTSFSTPIVSGLIAAHMTATGNKVDARAAYADLTKNPQTGPGGEPIIGPL</sequence>
<dbReference type="InterPro" id="IPR036852">
    <property type="entry name" value="Peptidase_S8/S53_dom_sf"/>
</dbReference>
<evidence type="ECO:0000256" key="5">
    <source>
        <dbReference type="PROSITE-ProRule" id="PRU01240"/>
    </source>
</evidence>
<evidence type="ECO:0000313" key="8">
    <source>
        <dbReference type="EMBL" id="WQQ26758.1"/>
    </source>
</evidence>
<dbReference type="RefSeq" id="WP_322937563.1">
    <property type="nucleotide sequence ID" value="NZ_CP141059.1"/>
</dbReference>
<keyword evidence="2 5" id="KW-0645">Protease</keyword>
<keyword evidence="9" id="KW-1185">Reference proteome</keyword>
<feature type="region of interest" description="Disordered" evidence="6">
    <location>
        <begin position="72"/>
        <end position="91"/>
    </location>
</feature>
<evidence type="ECO:0000256" key="4">
    <source>
        <dbReference type="ARBA" id="ARBA00022825"/>
    </source>
</evidence>
<protein>
    <submittedName>
        <fullName evidence="8">S8 family serine peptidase</fullName>
    </submittedName>
</protein>
<accession>A0ABZ0ZR12</accession>
<dbReference type="InterPro" id="IPR050131">
    <property type="entry name" value="Peptidase_S8_subtilisin-like"/>
</dbReference>
<dbReference type="InterPro" id="IPR015500">
    <property type="entry name" value="Peptidase_S8_subtilisin-rel"/>
</dbReference>
<keyword evidence="4 5" id="KW-0720">Serine protease</keyword>
<proteinExistence type="inferred from homology"/>
<feature type="active site" description="Charge relay system" evidence="5">
    <location>
        <position position="256"/>
    </location>
</feature>
<evidence type="ECO:0000256" key="6">
    <source>
        <dbReference type="SAM" id="MobiDB-lite"/>
    </source>
</evidence>
<feature type="active site" description="Charge relay system" evidence="5">
    <location>
        <position position="432"/>
    </location>
</feature>
<dbReference type="PANTHER" id="PTHR43806:SF11">
    <property type="entry name" value="CEREVISIN-RELATED"/>
    <property type="match status" value="1"/>
</dbReference>
<dbReference type="InterPro" id="IPR000209">
    <property type="entry name" value="Peptidase_S8/S53_dom"/>
</dbReference>
<evidence type="ECO:0000256" key="1">
    <source>
        <dbReference type="ARBA" id="ARBA00011073"/>
    </source>
</evidence>
<comment type="similarity">
    <text evidence="1 5">Belongs to the peptidase S8 family.</text>
</comment>
<dbReference type="Proteomes" id="UP001327225">
    <property type="component" value="Chromosome"/>
</dbReference>
<organism evidence="8 9">
    <name type="scientific">Nocardioides bizhenqiangii</name>
    <dbReference type="NCBI Taxonomy" id="3095076"/>
    <lineage>
        <taxon>Bacteria</taxon>
        <taxon>Bacillati</taxon>
        <taxon>Actinomycetota</taxon>
        <taxon>Actinomycetes</taxon>
        <taxon>Propionibacteriales</taxon>
        <taxon>Nocardioidaceae</taxon>
        <taxon>Nocardioides</taxon>
    </lineage>
</organism>
<gene>
    <name evidence="8" type="ORF">SHK19_00660</name>
</gene>
<evidence type="ECO:0000256" key="2">
    <source>
        <dbReference type="ARBA" id="ARBA00022670"/>
    </source>
</evidence>
<dbReference type="InterPro" id="IPR023828">
    <property type="entry name" value="Peptidase_S8_Ser-AS"/>
</dbReference>
<feature type="domain" description="Peptidase S8/S53" evidence="7">
    <location>
        <begin position="206"/>
        <end position="450"/>
    </location>
</feature>
<dbReference type="PRINTS" id="PR00723">
    <property type="entry name" value="SUBTILISIN"/>
</dbReference>
<dbReference type="EMBL" id="CP141059">
    <property type="protein sequence ID" value="WQQ26758.1"/>
    <property type="molecule type" value="Genomic_DNA"/>
</dbReference>
<dbReference type="Pfam" id="PF00082">
    <property type="entry name" value="Peptidase_S8"/>
    <property type="match status" value="1"/>
</dbReference>
<dbReference type="SUPFAM" id="SSF52743">
    <property type="entry name" value="Subtilisin-like"/>
    <property type="match status" value="1"/>
</dbReference>
<dbReference type="Gene3D" id="3.40.50.200">
    <property type="entry name" value="Peptidase S8/S53 domain"/>
    <property type="match status" value="1"/>
</dbReference>
<evidence type="ECO:0000313" key="9">
    <source>
        <dbReference type="Proteomes" id="UP001327225"/>
    </source>
</evidence>
<keyword evidence="3 5" id="KW-0378">Hydrolase</keyword>
<reference evidence="9" key="1">
    <citation type="submission" date="2023-12" db="EMBL/GenBank/DDBJ databases">
        <title>Novel species in genus Nocardioides.</title>
        <authorList>
            <person name="Zhou H."/>
        </authorList>
    </citation>
    <scope>NUCLEOTIDE SEQUENCE [LARGE SCALE GENOMIC DNA]</scope>
    <source>
        <strain evidence="9">HM61</strain>
    </source>
</reference>